<proteinExistence type="predicted"/>
<name>A5AZ47_VITVI</name>
<reference evidence="1" key="1">
    <citation type="journal article" date="2007" name="PLoS ONE">
        <title>The first genome sequence of an elite grapevine cultivar (Pinot noir Vitis vinifera L.): coping with a highly heterozygous genome.</title>
        <authorList>
            <person name="Velasco R."/>
            <person name="Zharkikh A."/>
            <person name="Troggio M."/>
            <person name="Cartwright D.A."/>
            <person name="Cestaro A."/>
            <person name="Pruss D."/>
            <person name="Pindo M."/>
            <person name="FitzGerald L.M."/>
            <person name="Vezzulli S."/>
            <person name="Reid J."/>
            <person name="Malacarne G."/>
            <person name="Iliev D."/>
            <person name="Coppola G."/>
            <person name="Wardell B."/>
            <person name="Micheletti D."/>
            <person name="Macalma T."/>
            <person name="Facci M."/>
            <person name="Mitchell J.T."/>
            <person name="Perazzolli M."/>
            <person name="Eldredge G."/>
            <person name="Gatto P."/>
            <person name="Oyzerski R."/>
            <person name="Moretto M."/>
            <person name="Gutin N."/>
            <person name="Stefanini M."/>
            <person name="Chen Y."/>
            <person name="Segala C."/>
            <person name="Davenport C."/>
            <person name="Dematte L."/>
            <person name="Mraz A."/>
            <person name="Battilana J."/>
            <person name="Stormo K."/>
            <person name="Costa F."/>
            <person name="Tao Q."/>
            <person name="Si-Ammour A."/>
            <person name="Harkins T."/>
            <person name="Lackey A."/>
            <person name="Perbost C."/>
            <person name="Taillon B."/>
            <person name="Stella A."/>
            <person name="Solovyev V."/>
            <person name="Fawcett J.A."/>
            <person name="Sterck L."/>
            <person name="Vandepoele K."/>
            <person name="Grando S.M."/>
            <person name="Toppo S."/>
            <person name="Moser C."/>
            <person name="Lanchbury J."/>
            <person name="Bogden R."/>
            <person name="Skolnick M."/>
            <person name="Sgaramella V."/>
            <person name="Bhatnagar S.K."/>
            <person name="Fontana P."/>
            <person name="Gutin A."/>
            <person name="Van de Peer Y."/>
            <person name="Salamini F."/>
            <person name="Viola R."/>
        </authorList>
    </citation>
    <scope>NUCLEOTIDE SEQUENCE</scope>
</reference>
<gene>
    <name evidence="1" type="ORF">VITISV_029692</name>
</gene>
<organism evidence="1">
    <name type="scientific">Vitis vinifera</name>
    <name type="common">Grape</name>
    <dbReference type="NCBI Taxonomy" id="29760"/>
    <lineage>
        <taxon>Eukaryota</taxon>
        <taxon>Viridiplantae</taxon>
        <taxon>Streptophyta</taxon>
        <taxon>Embryophyta</taxon>
        <taxon>Tracheophyta</taxon>
        <taxon>Spermatophyta</taxon>
        <taxon>Magnoliopsida</taxon>
        <taxon>eudicotyledons</taxon>
        <taxon>Gunneridae</taxon>
        <taxon>Pentapetalae</taxon>
        <taxon>rosids</taxon>
        <taxon>Vitales</taxon>
        <taxon>Vitaceae</taxon>
        <taxon>Viteae</taxon>
        <taxon>Vitis</taxon>
    </lineage>
</organism>
<dbReference type="EMBL" id="AM440925">
    <property type="protein sequence ID" value="CAN80601.1"/>
    <property type="molecule type" value="Genomic_DNA"/>
</dbReference>
<evidence type="ECO:0000313" key="1">
    <source>
        <dbReference type="EMBL" id="CAN80601.1"/>
    </source>
</evidence>
<protein>
    <submittedName>
        <fullName evidence="1">Uncharacterized protein</fullName>
    </submittedName>
</protein>
<accession>A5AZ47</accession>
<dbReference type="AlphaFoldDB" id="A5AZ47"/>
<sequence length="419" mass="47554">MSVANIGRLQEPFRRRKMVSTRFRRHSRGLRNNFATPSYLHKAAKLASTLRFLASFSRHKSCIVRRRNTLLYKNAAKSLRNKRVISQHFAKCFLQLGVIGLTLAINSNQIVLSFGVLIAFLLPKQSEIEESSLKIHGKDVRTRSPDTPSEGGGTQCFPSGQHIRIGYAIVRMEFLWIAWRRVSSWEIRMELIRIALRTPCHPGEGSLHLAHADDDERLGTSSLGVKKAGLKDGKRSFSKLWIAMLNSRCKNGDFGTFHLELGKQLRNHLIGGLQGENWDLDNKYLKQNIKKRWSQISGSTQENFAGAQNGCEISQMNKMAAKSFRSRRLISQPKADFAALRNWPSAWNVSKVLPWRPLLQNYKYVGMMSDDDDCSSYANDHPLMTTMLINMDLRHWKLRLPIVVVTCSSVDSGGENGEL</sequence>